<dbReference type="AlphaFoldDB" id="A0A0B5EXT9"/>
<feature type="region of interest" description="Disordered" evidence="1">
    <location>
        <begin position="143"/>
        <end position="183"/>
    </location>
</feature>
<feature type="region of interest" description="Disordered" evidence="1">
    <location>
        <begin position="94"/>
        <end position="129"/>
    </location>
</feature>
<dbReference type="EMBL" id="CP010519">
    <property type="protein sequence ID" value="AJE82917.1"/>
    <property type="molecule type" value="Genomic_DNA"/>
</dbReference>
<protein>
    <submittedName>
        <fullName evidence="2">Uncharacterized protein</fullName>
    </submittedName>
</protein>
<reference evidence="2 3" key="1">
    <citation type="submission" date="2015-01" db="EMBL/GenBank/DDBJ databases">
        <title>Enhanced salinomycin production by adjusting the supply of polyketide extender units in Streptomyce albus DSM 41398.</title>
        <authorList>
            <person name="Lu C."/>
        </authorList>
    </citation>
    <scope>NUCLEOTIDE SEQUENCE [LARGE SCALE GENOMIC DNA]</scope>
    <source>
        <strain evidence="3">ATCC 21838 / DSM 41398 / FERM P-419 / JCM 4703 / NBRC 107858</strain>
    </source>
</reference>
<feature type="compositionally biased region" description="Basic residues" evidence="1">
    <location>
        <begin position="306"/>
        <end position="315"/>
    </location>
</feature>
<evidence type="ECO:0000313" key="2">
    <source>
        <dbReference type="EMBL" id="AJE82917.1"/>
    </source>
</evidence>
<feature type="region of interest" description="Disordered" evidence="1">
    <location>
        <begin position="287"/>
        <end position="315"/>
    </location>
</feature>
<feature type="compositionally biased region" description="Gly residues" evidence="1">
    <location>
        <begin position="291"/>
        <end position="303"/>
    </location>
</feature>
<accession>A0A0B5EXT9</accession>
<dbReference type="Pfam" id="PF20060">
    <property type="entry name" value="DUF6459"/>
    <property type="match status" value="1"/>
</dbReference>
<name>A0A0B5EXT9_STRA4</name>
<evidence type="ECO:0000256" key="1">
    <source>
        <dbReference type="SAM" id="MobiDB-lite"/>
    </source>
</evidence>
<feature type="compositionally biased region" description="Basic and acidic residues" evidence="1">
    <location>
        <begin position="8"/>
        <end position="22"/>
    </location>
</feature>
<feature type="compositionally biased region" description="Low complexity" evidence="1">
    <location>
        <begin position="169"/>
        <end position="179"/>
    </location>
</feature>
<evidence type="ECO:0000313" key="3">
    <source>
        <dbReference type="Proteomes" id="UP000031523"/>
    </source>
</evidence>
<gene>
    <name evidence="2" type="ORF">SLNWT_2541</name>
</gene>
<keyword evidence="3" id="KW-1185">Reference proteome</keyword>
<dbReference type="Proteomes" id="UP000031523">
    <property type="component" value="Chromosome"/>
</dbReference>
<dbReference type="KEGG" id="sals:SLNWT_2541"/>
<organism evidence="2 3">
    <name type="scientific">Streptomyces albus (strain ATCC 21838 / DSM 41398 / FERM P-419 / JCM 4703 / NBRC 107858)</name>
    <dbReference type="NCBI Taxonomy" id="1081613"/>
    <lineage>
        <taxon>Bacteria</taxon>
        <taxon>Bacillati</taxon>
        <taxon>Actinomycetota</taxon>
        <taxon>Actinomycetes</taxon>
        <taxon>Kitasatosporales</taxon>
        <taxon>Streptomycetaceae</taxon>
        <taxon>Streptomyces</taxon>
    </lineage>
</organism>
<feature type="region of interest" description="Disordered" evidence="1">
    <location>
        <begin position="1"/>
        <end position="47"/>
    </location>
</feature>
<sequence length="315" mass="33049">MLATPRRLGQDPGKRQRPDPPGRPDTGLTMTNSSTTTVFTTPSGTTTVLTTRHSTTTVLTAPSGTTTGRGIAVRDATAAIGSSAASGVAAARRTAATTTARTRTTATASPTATTAQGTASADADAASTPRAREADLLAQADGFAKVMARNRRRPGSGTRPPGRRDGRRPGAALPRRQAPAPEPHPAEAFAERLLAVLSGQRPVHWMLRHTASSAYDELASLAERTPLGTCGPPPVVRDLGWCVPQEGAMEAFARIAADGRVRAMAYRLERGRDLRWRCTAVELGAVPRQGHGQGHGQGQGQGQERGRRHRAEAAV</sequence>
<dbReference type="InterPro" id="IPR045596">
    <property type="entry name" value="DUF6459"/>
</dbReference>
<proteinExistence type="predicted"/>
<feature type="compositionally biased region" description="Low complexity" evidence="1">
    <location>
        <begin position="26"/>
        <end position="47"/>
    </location>
</feature>